<evidence type="ECO:0000313" key="2">
    <source>
        <dbReference type="Proteomes" id="UP001162480"/>
    </source>
</evidence>
<reference evidence="1" key="1">
    <citation type="submission" date="2023-08" db="EMBL/GenBank/DDBJ databases">
        <authorList>
            <person name="Alioto T."/>
            <person name="Alioto T."/>
            <person name="Gomez Garrido J."/>
        </authorList>
    </citation>
    <scope>NUCLEOTIDE SEQUENCE</scope>
</reference>
<evidence type="ECO:0000313" key="1">
    <source>
        <dbReference type="EMBL" id="CAI9730590.1"/>
    </source>
</evidence>
<proteinExistence type="predicted"/>
<keyword evidence="2" id="KW-1185">Reference proteome</keyword>
<accession>A0AA36BA14</accession>
<dbReference type="Proteomes" id="UP001162480">
    <property type="component" value="Chromosome 11"/>
</dbReference>
<organism evidence="1 2">
    <name type="scientific">Octopus vulgaris</name>
    <name type="common">Common octopus</name>
    <dbReference type="NCBI Taxonomy" id="6645"/>
    <lineage>
        <taxon>Eukaryota</taxon>
        <taxon>Metazoa</taxon>
        <taxon>Spiralia</taxon>
        <taxon>Lophotrochozoa</taxon>
        <taxon>Mollusca</taxon>
        <taxon>Cephalopoda</taxon>
        <taxon>Coleoidea</taxon>
        <taxon>Octopodiformes</taxon>
        <taxon>Octopoda</taxon>
        <taxon>Incirrata</taxon>
        <taxon>Octopodidae</taxon>
        <taxon>Octopus</taxon>
    </lineage>
</organism>
<dbReference type="EMBL" id="OX597824">
    <property type="protein sequence ID" value="CAI9730590.1"/>
    <property type="molecule type" value="Genomic_DNA"/>
</dbReference>
<protein>
    <submittedName>
        <fullName evidence="1">Uncharacterized protein</fullName>
    </submittedName>
</protein>
<dbReference type="AlphaFoldDB" id="A0AA36BA14"/>
<gene>
    <name evidence="1" type="ORF">OCTVUL_1B010427</name>
</gene>
<name>A0AA36BA14_OCTVU</name>
<sequence length="103" mass="11815">MDNVCNNCGSQGHSQGLCVGNQNIDYHRKPLWTTKQLMFNLLRAMVNALRKNFFDTIISICVFDLSADKRTVVGSSMQHTKRKETSMLTKKSLMKYALIKTLW</sequence>